<sequence length="152" mass="16748">MIGTALVAGTLDITTALSKYYLTTGRSPLNVLRYVASGLWGPQALTGGAGMAVWGLVLHYSIAFLFTAFFFLWLYPRWRPSLHPVLVGLLYGTFVWLVMNMLVVPASRVPAAPFRLGHAAVELLVIIVCIGLPIALGAHRFYRRQPNMFQGQ</sequence>
<evidence type="ECO:0000256" key="1">
    <source>
        <dbReference type="SAM" id="Phobius"/>
    </source>
</evidence>
<accession>A0ABY4GBQ0</accession>
<feature type="transmembrane region" description="Helical" evidence="1">
    <location>
        <begin position="82"/>
        <end position="103"/>
    </location>
</feature>
<evidence type="ECO:0008006" key="4">
    <source>
        <dbReference type="Google" id="ProtNLM"/>
    </source>
</evidence>
<keyword evidence="1" id="KW-1133">Transmembrane helix</keyword>
<dbReference type="Proteomes" id="UP000830401">
    <property type="component" value="Chromosome"/>
</dbReference>
<dbReference type="EMBL" id="CP095061">
    <property type="protein sequence ID" value="UOQ68318.1"/>
    <property type="molecule type" value="Genomic_DNA"/>
</dbReference>
<protein>
    <recommendedName>
        <fullName evidence="4">DUF1440 domain-containing protein</fullName>
    </recommendedName>
</protein>
<dbReference type="RefSeq" id="WP_245125284.1">
    <property type="nucleotide sequence ID" value="NZ_CP095061.1"/>
</dbReference>
<proteinExistence type="predicted"/>
<feature type="transmembrane region" description="Helical" evidence="1">
    <location>
        <begin position="123"/>
        <end position="142"/>
    </location>
</feature>
<name>A0ABY4GBQ0_9BACT</name>
<organism evidence="2 3">
    <name type="scientific">Hymenobacter volaticus</name>
    <dbReference type="NCBI Taxonomy" id="2932254"/>
    <lineage>
        <taxon>Bacteria</taxon>
        <taxon>Pseudomonadati</taxon>
        <taxon>Bacteroidota</taxon>
        <taxon>Cytophagia</taxon>
        <taxon>Cytophagales</taxon>
        <taxon>Hymenobacteraceae</taxon>
        <taxon>Hymenobacter</taxon>
    </lineage>
</organism>
<keyword evidence="1" id="KW-0812">Transmembrane</keyword>
<reference evidence="2" key="1">
    <citation type="submission" date="2022-04" db="EMBL/GenBank/DDBJ databases">
        <title>Hymenobacter sp. isolated from the air.</title>
        <authorList>
            <person name="Won M."/>
            <person name="Lee C.-M."/>
            <person name="Woen H.-Y."/>
            <person name="Kwon S.-W."/>
        </authorList>
    </citation>
    <scope>NUCLEOTIDE SEQUENCE</scope>
    <source>
        <strain evidence="2">5420S-77</strain>
    </source>
</reference>
<evidence type="ECO:0000313" key="2">
    <source>
        <dbReference type="EMBL" id="UOQ68318.1"/>
    </source>
</evidence>
<keyword evidence="1" id="KW-0472">Membrane</keyword>
<evidence type="ECO:0000313" key="3">
    <source>
        <dbReference type="Proteomes" id="UP000830401"/>
    </source>
</evidence>
<keyword evidence="3" id="KW-1185">Reference proteome</keyword>
<feature type="transmembrane region" description="Helical" evidence="1">
    <location>
        <begin position="51"/>
        <end position="75"/>
    </location>
</feature>
<gene>
    <name evidence="2" type="ORF">MUN86_10960</name>
</gene>